<evidence type="ECO:0000313" key="2">
    <source>
        <dbReference type="EMBL" id="GMK53416.1"/>
    </source>
</evidence>
<dbReference type="Gene3D" id="3.50.50.60">
    <property type="entry name" value="FAD/NAD(P)-binding domain"/>
    <property type="match status" value="1"/>
</dbReference>
<dbReference type="InterPro" id="IPR006076">
    <property type="entry name" value="FAD-dep_OxRdtase"/>
</dbReference>
<sequence>MPCFPQPYTSTVSHWQQTNRGSTSLWDHGRDAALPMEVVDYVIVGAGATGTALAYYLSRPGGAAAGKKVVILDAKDVASGASGRNGGHVVGQSWQLLTPLMAPLEEGGAGLSAEDALDVIMFEQSNMDLVENLVRSERIDADFWRGSRVEVLVTPEGAAGNLRNYELMQRLLKTHPKHQGRVLDWEVVTDPAAVRKLSRTRGAVQANRIPGASWHPHKGVTAFLRLALASETADVRFYSWAPVAGFSSNADGTVTVDCAARGNVRTRNVIFATNAYTQHVLPELKDILVPVQSHSALVTSPATYAGPRALQTTFGVEAGPYLIQTPDSGVVLGPYPSALFGRRLLKPEQVYGIDDDSFVQPAAKQWLADYCRDSFVGWGQETDGEGLTKCWTGVICHSVDYLPIVGAVPGRPGVWIAAGYNGRGMALIHSVTRGLAHQLKTGEWDARVPRSFEVTGARIQRARECALHPLDYPVTGLEYRTMKSKM</sequence>
<dbReference type="PANTHER" id="PTHR13847">
    <property type="entry name" value="SARCOSINE DEHYDROGENASE-RELATED"/>
    <property type="match status" value="1"/>
</dbReference>
<reference evidence="2" key="1">
    <citation type="journal article" date="2023" name="BMC Genomics">
        <title>Chromosome-level genome assemblies of Cutaneotrichosporon spp. (Trichosporonales, Basidiomycota) reveal imbalanced evolution between nucleotide sequences and chromosome synteny.</title>
        <authorList>
            <person name="Kobayashi Y."/>
            <person name="Kayamori A."/>
            <person name="Aoki K."/>
            <person name="Shiwa Y."/>
            <person name="Matsutani M."/>
            <person name="Fujita N."/>
            <person name="Sugita T."/>
            <person name="Iwasaki W."/>
            <person name="Tanaka N."/>
            <person name="Takashima M."/>
        </authorList>
    </citation>
    <scope>NUCLEOTIDE SEQUENCE</scope>
    <source>
        <strain evidence="2">HIS016</strain>
    </source>
</reference>
<reference evidence="2" key="2">
    <citation type="submission" date="2023-06" db="EMBL/GenBank/DDBJ databases">
        <authorList>
            <person name="Kobayashi Y."/>
            <person name="Kayamori A."/>
            <person name="Aoki K."/>
            <person name="Shiwa Y."/>
            <person name="Fujita N."/>
            <person name="Sugita T."/>
            <person name="Iwasaki W."/>
            <person name="Tanaka N."/>
            <person name="Takashima M."/>
        </authorList>
    </citation>
    <scope>NUCLEOTIDE SEQUENCE</scope>
    <source>
        <strain evidence="2">HIS016</strain>
    </source>
</reference>
<evidence type="ECO:0000259" key="1">
    <source>
        <dbReference type="Pfam" id="PF01266"/>
    </source>
</evidence>
<dbReference type="AlphaFoldDB" id="A0AAD3TN85"/>
<name>A0AAD3TN85_9TREE</name>
<dbReference type="Pfam" id="PF01266">
    <property type="entry name" value="DAO"/>
    <property type="match status" value="1"/>
</dbReference>
<accession>A0AAD3TN85</accession>
<evidence type="ECO:0000313" key="3">
    <source>
        <dbReference type="Proteomes" id="UP001222932"/>
    </source>
</evidence>
<dbReference type="InterPro" id="IPR036188">
    <property type="entry name" value="FAD/NAD-bd_sf"/>
</dbReference>
<comment type="caution">
    <text evidence="2">The sequence shown here is derived from an EMBL/GenBank/DDBJ whole genome shotgun (WGS) entry which is preliminary data.</text>
</comment>
<keyword evidence="3" id="KW-1185">Reference proteome</keyword>
<dbReference type="PANTHER" id="PTHR13847:SF260">
    <property type="entry name" value="FAD DEPENDENT OXIDOREDUCTASE DOMAIN-CONTAINING PROTEIN"/>
    <property type="match status" value="1"/>
</dbReference>
<dbReference type="Proteomes" id="UP001222932">
    <property type="component" value="Unassembled WGS sequence"/>
</dbReference>
<proteinExistence type="predicted"/>
<dbReference type="GO" id="GO:0005737">
    <property type="term" value="C:cytoplasm"/>
    <property type="evidence" value="ECO:0007669"/>
    <property type="project" value="TreeGrafter"/>
</dbReference>
<gene>
    <name evidence="2" type="ORF">CspeluHIS016_0100020</name>
</gene>
<protein>
    <recommendedName>
        <fullName evidence="1">FAD dependent oxidoreductase domain-containing protein</fullName>
    </recommendedName>
</protein>
<dbReference type="EMBL" id="BTCM01000001">
    <property type="protein sequence ID" value="GMK53416.1"/>
    <property type="molecule type" value="Genomic_DNA"/>
</dbReference>
<dbReference type="SUPFAM" id="SSF51905">
    <property type="entry name" value="FAD/NAD(P)-binding domain"/>
    <property type="match status" value="1"/>
</dbReference>
<feature type="domain" description="FAD dependent oxidoreductase" evidence="1">
    <location>
        <begin position="40"/>
        <end position="430"/>
    </location>
</feature>
<organism evidence="2 3">
    <name type="scientific">Cutaneotrichosporon spelunceum</name>
    <dbReference type="NCBI Taxonomy" id="1672016"/>
    <lineage>
        <taxon>Eukaryota</taxon>
        <taxon>Fungi</taxon>
        <taxon>Dikarya</taxon>
        <taxon>Basidiomycota</taxon>
        <taxon>Agaricomycotina</taxon>
        <taxon>Tremellomycetes</taxon>
        <taxon>Trichosporonales</taxon>
        <taxon>Trichosporonaceae</taxon>
        <taxon>Cutaneotrichosporon</taxon>
    </lineage>
</organism>
<dbReference type="Gene3D" id="3.30.9.10">
    <property type="entry name" value="D-Amino Acid Oxidase, subunit A, domain 2"/>
    <property type="match status" value="1"/>
</dbReference>